<sequence length="118" mass="13495">MSRALVHRFSALTEVTGFSRLLAGDNEDVETGSWRIEAASGLRAVSFYFRGAGLIEIVCMYRDRREEFEFFASEVKEEDVSSTLILFVERILSLPKDALARETTIRDVLDYRDCKGIY</sequence>
<organism evidence="1 2">
    <name type="scientific">Nibricoccus aquaticus</name>
    <dbReference type="NCBI Taxonomy" id="2576891"/>
    <lineage>
        <taxon>Bacteria</taxon>
        <taxon>Pseudomonadati</taxon>
        <taxon>Verrucomicrobiota</taxon>
        <taxon>Opitutia</taxon>
        <taxon>Opitutales</taxon>
        <taxon>Opitutaceae</taxon>
        <taxon>Nibricoccus</taxon>
    </lineage>
</organism>
<proteinExistence type="predicted"/>
<dbReference type="EMBL" id="CP023344">
    <property type="protein sequence ID" value="ATC63380.1"/>
    <property type="molecule type" value="Genomic_DNA"/>
</dbReference>
<reference evidence="1 2" key="1">
    <citation type="submission" date="2017-09" db="EMBL/GenBank/DDBJ databases">
        <title>Complete genome sequence of Verrucomicrobial strain HZ-65, isolated from freshwater.</title>
        <authorList>
            <person name="Choi A."/>
        </authorList>
    </citation>
    <scope>NUCLEOTIDE SEQUENCE [LARGE SCALE GENOMIC DNA]</scope>
    <source>
        <strain evidence="1 2">HZ-65</strain>
    </source>
</reference>
<protein>
    <submittedName>
        <fullName evidence="1">Uncharacterized protein</fullName>
    </submittedName>
</protein>
<evidence type="ECO:0000313" key="1">
    <source>
        <dbReference type="EMBL" id="ATC63380.1"/>
    </source>
</evidence>
<dbReference type="Proteomes" id="UP000217265">
    <property type="component" value="Chromosome"/>
</dbReference>
<accession>A0A290Q885</accession>
<keyword evidence="2" id="KW-1185">Reference proteome</keyword>
<evidence type="ECO:0000313" key="2">
    <source>
        <dbReference type="Proteomes" id="UP000217265"/>
    </source>
</evidence>
<name>A0A290Q885_9BACT</name>
<gene>
    <name evidence="1" type="ORF">CMV30_05105</name>
</gene>
<dbReference type="KEGG" id="vbh:CMV30_05105"/>
<dbReference type="AlphaFoldDB" id="A0A290Q885"/>